<dbReference type="Proteomes" id="UP000446658">
    <property type="component" value="Unassembled WGS sequence"/>
</dbReference>
<dbReference type="EMBL" id="WLYX01000001">
    <property type="protein sequence ID" value="MTD33621.1"/>
    <property type="molecule type" value="Genomic_DNA"/>
</dbReference>
<comment type="caution">
    <text evidence="1">The sequence shown here is derived from an EMBL/GenBank/DDBJ whole genome shotgun (WGS) entry which is preliminary data.</text>
</comment>
<keyword evidence="2" id="KW-1185">Reference proteome</keyword>
<dbReference type="AlphaFoldDB" id="A0A844GEC4"/>
<name>A0A844GEC4_9NEIS</name>
<proteinExistence type="predicted"/>
<evidence type="ECO:0000313" key="2">
    <source>
        <dbReference type="Proteomes" id="UP000446658"/>
    </source>
</evidence>
<reference evidence="1 2" key="1">
    <citation type="submission" date="2019-11" db="EMBL/GenBank/DDBJ databases">
        <title>Draft genome sequence of Paludibacterium sp. dN18-1.</title>
        <authorList>
            <person name="Im W.-T."/>
        </authorList>
    </citation>
    <scope>NUCLEOTIDE SEQUENCE [LARGE SCALE GENOMIC DNA]</scope>
    <source>
        <strain evidence="2">dN 18-1</strain>
    </source>
</reference>
<sequence>MATMLIVLLVGMAMTATAMTVYFRVRGAQDMQMSVHATTQAQIKAWEGVQALTQALNNTSVVGAVYTQVSGGSCPSVSVNMTGVSAAITSCNSSTKQLTAAVTGTSGPATSTVQVIYQLTQSGTTGSSSTTISPAVTINGDLSYTGGGMSFMNGAVLANIAVNGNISVSNGSSANLAGCSTGNINLSGGGIASGSTLSALGDITISNMTALSNVTLAAKDISISGTGNATYNAITAGAYNVNVYSDGTLIGTANVGGTLSGSTVTSNSSSINVTLTSGGSTTYSYPTNNGHTISLTYNSVYGGVISMGATGTVTTMWGNTISIANVGAGTYTTLKSNSDISMYTNTITNFIGGGNLTVNASTLPTISNGKLVGKYTNTAGNSAKIPNLVTGVDASNAPVCLDYRSATLKPIHLMSQIINRQLIMCSFWMLRIITLW</sequence>
<organism evidence="1 2">
    <name type="scientific">Paludibacterium denitrificans</name>
    <dbReference type="NCBI Taxonomy" id="2675226"/>
    <lineage>
        <taxon>Bacteria</taxon>
        <taxon>Pseudomonadati</taxon>
        <taxon>Pseudomonadota</taxon>
        <taxon>Betaproteobacteria</taxon>
        <taxon>Neisseriales</taxon>
        <taxon>Chromobacteriaceae</taxon>
        <taxon>Paludibacterium</taxon>
    </lineage>
</organism>
<evidence type="ECO:0000313" key="1">
    <source>
        <dbReference type="EMBL" id="MTD33621.1"/>
    </source>
</evidence>
<dbReference type="RefSeq" id="WP_230370670.1">
    <property type="nucleotide sequence ID" value="NZ_WLYX01000001.1"/>
</dbReference>
<protein>
    <submittedName>
        <fullName evidence="1">Uncharacterized protein</fullName>
    </submittedName>
</protein>
<gene>
    <name evidence="1" type="ORF">GKE73_12920</name>
</gene>
<accession>A0A844GEC4</accession>